<sequence>MIQIINENWEYFKKKKNRNIWLL</sequence>
<comment type="caution">
    <text evidence="1">The sequence shown here is derived from an EMBL/GenBank/DDBJ whole genome shotgun (WGS) entry which is preliminary data.</text>
</comment>
<dbReference type="EMBL" id="LAZR01070338">
    <property type="protein sequence ID" value="KKK42266.1"/>
    <property type="molecule type" value="Genomic_DNA"/>
</dbReference>
<name>A0A0F8Y1M8_9ZZZZ</name>
<dbReference type="AlphaFoldDB" id="A0A0F8Y1M8"/>
<proteinExistence type="predicted"/>
<evidence type="ECO:0000313" key="1">
    <source>
        <dbReference type="EMBL" id="KKK42266.1"/>
    </source>
</evidence>
<protein>
    <submittedName>
        <fullName evidence="1">Uncharacterized protein</fullName>
    </submittedName>
</protein>
<feature type="non-terminal residue" evidence="1">
    <location>
        <position position="23"/>
    </location>
</feature>
<accession>A0A0F8Y1M8</accession>
<gene>
    <name evidence="1" type="ORF">LCGC14_2178920</name>
</gene>
<reference evidence="1" key="1">
    <citation type="journal article" date="2015" name="Nature">
        <title>Complex archaea that bridge the gap between prokaryotes and eukaryotes.</title>
        <authorList>
            <person name="Spang A."/>
            <person name="Saw J.H."/>
            <person name="Jorgensen S.L."/>
            <person name="Zaremba-Niedzwiedzka K."/>
            <person name="Martijn J."/>
            <person name="Lind A.E."/>
            <person name="van Eijk R."/>
            <person name="Schleper C."/>
            <person name="Guy L."/>
            <person name="Ettema T.J."/>
        </authorList>
    </citation>
    <scope>NUCLEOTIDE SEQUENCE</scope>
</reference>
<organism evidence="1">
    <name type="scientific">marine sediment metagenome</name>
    <dbReference type="NCBI Taxonomy" id="412755"/>
    <lineage>
        <taxon>unclassified sequences</taxon>
        <taxon>metagenomes</taxon>
        <taxon>ecological metagenomes</taxon>
    </lineage>
</organism>